<dbReference type="RefSeq" id="XP_007880061.1">
    <property type="nucleotide sequence ID" value="XM_007881870.1"/>
</dbReference>
<evidence type="ECO:0000313" key="10">
    <source>
        <dbReference type="Proteomes" id="UP000053664"/>
    </source>
</evidence>
<dbReference type="Gene3D" id="3.90.1640.10">
    <property type="entry name" value="inorganic pyrophosphatase (n-terminal core)"/>
    <property type="match status" value="1"/>
</dbReference>
<evidence type="ECO:0000256" key="2">
    <source>
        <dbReference type="ARBA" id="ARBA00022723"/>
    </source>
</evidence>
<dbReference type="Pfam" id="PF01368">
    <property type="entry name" value="DHH"/>
    <property type="match status" value="1"/>
</dbReference>
<feature type="domain" description="DDH" evidence="7">
    <location>
        <begin position="154"/>
        <end position="333"/>
    </location>
</feature>
<dbReference type="InterPro" id="IPR038763">
    <property type="entry name" value="DHH_sf"/>
</dbReference>
<evidence type="ECO:0000256" key="5">
    <source>
        <dbReference type="SAM" id="MobiDB-lite"/>
    </source>
</evidence>
<keyword evidence="2" id="KW-0479">Metal-binding</keyword>
<gene>
    <name evidence="9" type="ORF">PFL1_04344</name>
</gene>
<accession>A0A061H563</accession>
<dbReference type="eggNOG" id="KOG4129">
    <property type="taxonomic scope" value="Eukaryota"/>
</dbReference>
<dbReference type="Proteomes" id="UP000053664">
    <property type="component" value="Unassembled WGS sequence"/>
</dbReference>
<evidence type="ECO:0000313" key="9">
    <source>
        <dbReference type="EMBL" id="EPQ28017.1"/>
    </source>
</evidence>
<dbReference type="HOGENOM" id="CLU_019358_4_0_1"/>
<dbReference type="GO" id="GO:0046872">
    <property type="term" value="F:metal ion binding"/>
    <property type="evidence" value="ECO:0007669"/>
    <property type="project" value="UniProtKB-KW"/>
</dbReference>
<evidence type="ECO:0000256" key="1">
    <source>
        <dbReference type="ARBA" id="ARBA00001936"/>
    </source>
</evidence>
<dbReference type="KEGG" id="pfp:PFL1_04344"/>
<evidence type="ECO:0000256" key="4">
    <source>
        <dbReference type="ARBA" id="ARBA00023211"/>
    </source>
</evidence>
<organism evidence="9 10">
    <name type="scientific">Pseudozyma flocculosa PF-1</name>
    <dbReference type="NCBI Taxonomy" id="1277687"/>
    <lineage>
        <taxon>Eukaryota</taxon>
        <taxon>Fungi</taxon>
        <taxon>Dikarya</taxon>
        <taxon>Basidiomycota</taxon>
        <taxon>Ustilaginomycotina</taxon>
        <taxon>Ustilaginomycetes</taxon>
        <taxon>Ustilaginales</taxon>
        <taxon>Ustilaginaceae</taxon>
        <taxon>Pseudozyma</taxon>
    </lineage>
</organism>
<keyword evidence="6" id="KW-1133">Transmembrane helix</keyword>
<dbReference type="OrthoDB" id="374045at2759"/>
<sequence length="668" mass="71438">MGDYRPIYSYAASDRNLASTRRRPTAGWLSYLDADRLVHRRCLPILAAALALVAFSTVLFLSIDEVTTLKRTWKPAERPATDLSPGSDTIPPASAADTAKMPPSLNTDSLDAFLTQAKSFALQRLGGSGAASSAAATAATAAAADSVPSVPITLVMGNEAGDLDSAASAISLSFLLSRFGPPEGHQLPQSTYLPLIQSNHDDAVLRPENTAAFHASRIDPAHLLCLDDLQHHLGLSLDSPAFSPEAGVSIALVDHPSLTGPWGGPKASHRRVEIIVDHHEDTGDHADAKMRIVKPPSKEPVGSAASMVANLYRENLVSGAAPKELADLLISAIVIDTDNLRPAPRGKATQADFDAVKLLLPVSSFAYPDLSQQVQLTAFQHSPLNMSTPPSTDIIIDEPAGSSPSADAASSDRAVVDAKSKLRPFWEVLVKSKLMVSHLSGRDLLRRDYKELDFVEPASATPEGAKLSLRLGFASVPIGLAEWLHKDRPQPSLQDVADPKAEVDAAWADWWKTLDAFMEERKIDLAVMTGSFRDAAGGGEGKEGGKHKRELVLAFAPRSLAASDAEAVWASLRDGLEADAHVASPDDVERRLMLEQPWKGQRLPERAGGKRERVAGLDADGRRRGGSQPASPPRWAKVYKQANARANRKIVLPAVVAVLRNAASAARL</sequence>
<dbReference type="PANTHER" id="PTHR12112">
    <property type="entry name" value="BNIP - RELATED"/>
    <property type="match status" value="1"/>
</dbReference>
<keyword evidence="4" id="KW-0464">Manganese</keyword>
<evidence type="ECO:0000259" key="7">
    <source>
        <dbReference type="Pfam" id="PF01368"/>
    </source>
</evidence>
<feature type="domain" description="DHHA2" evidence="8">
    <location>
        <begin position="429"/>
        <end position="655"/>
    </location>
</feature>
<keyword evidence="3" id="KW-0378">Hydrolase</keyword>
<dbReference type="InterPro" id="IPR004097">
    <property type="entry name" value="DHHA2"/>
</dbReference>
<dbReference type="EMBL" id="KE361636">
    <property type="protein sequence ID" value="EPQ28017.1"/>
    <property type="molecule type" value="Genomic_DNA"/>
</dbReference>
<dbReference type="GO" id="GO:0005737">
    <property type="term" value="C:cytoplasm"/>
    <property type="evidence" value="ECO:0007669"/>
    <property type="project" value="InterPro"/>
</dbReference>
<feature type="compositionally biased region" description="Low complexity" evidence="5">
    <location>
        <begin position="400"/>
        <end position="411"/>
    </location>
</feature>
<feature type="region of interest" description="Disordered" evidence="5">
    <location>
        <begin position="75"/>
        <end position="102"/>
    </location>
</feature>
<feature type="compositionally biased region" description="Basic and acidic residues" evidence="5">
    <location>
        <begin position="602"/>
        <end position="623"/>
    </location>
</feature>
<proteinExistence type="predicted"/>
<name>A0A061H563_9BASI</name>
<dbReference type="SUPFAM" id="SSF64182">
    <property type="entry name" value="DHH phosphoesterases"/>
    <property type="match status" value="1"/>
</dbReference>
<reference evidence="9 10" key="1">
    <citation type="journal article" date="2013" name="Plant Cell">
        <title>The transition from a phytopathogenic smut ancestor to an anamorphic biocontrol agent deciphered by comparative whole-genome analysis.</title>
        <authorList>
            <person name="Lefebvre F."/>
            <person name="Joly D.L."/>
            <person name="Labbe C."/>
            <person name="Teichmann B."/>
            <person name="Linning R."/>
            <person name="Belzile F."/>
            <person name="Bakkeren G."/>
            <person name="Belanger R.R."/>
        </authorList>
    </citation>
    <scope>NUCLEOTIDE SEQUENCE [LARGE SCALE GENOMIC DNA]</scope>
    <source>
        <strain evidence="9 10">PF-1</strain>
    </source>
</reference>
<feature type="transmembrane region" description="Helical" evidence="6">
    <location>
        <begin position="42"/>
        <end position="63"/>
    </location>
</feature>
<dbReference type="AlphaFoldDB" id="A0A061H563"/>
<evidence type="ECO:0000259" key="8">
    <source>
        <dbReference type="Pfam" id="PF02833"/>
    </source>
</evidence>
<comment type="cofactor">
    <cofactor evidence="1">
        <name>Mn(2+)</name>
        <dbReference type="ChEBI" id="CHEBI:29035"/>
    </cofactor>
</comment>
<feature type="region of interest" description="Disordered" evidence="5">
    <location>
        <begin position="600"/>
        <end position="635"/>
    </location>
</feature>
<feature type="region of interest" description="Disordered" evidence="5">
    <location>
        <begin position="389"/>
        <end position="411"/>
    </location>
</feature>
<keyword evidence="6" id="KW-0472">Membrane</keyword>
<dbReference type="InterPro" id="IPR001667">
    <property type="entry name" value="DDH_dom"/>
</dbReference>
<dbReference type="PANTHER" id="PTHR12112:SF39">
    <property type="entry name" value="EG:152A3.5 PROTEIN (FBGN0003116_PN PROTEIN)"/>
    <property type="match status" value="1"/>
</dbReference>
<evidence type="ECO:0008006" key="11">
    <source>
        <dbReference type="Google" id="ProtNLM"/>
    </source>
</evidence>
<protein>
    <recommendedName>
        <fullName evidence="11">DHHA2 domain-containing protein</fullName>
    </recommendedName>
</protein>
<dbReference type="GO" id="GO:0004309">
    <property type="term" value="F:exopolyphosphatase activity"/>
    <property type="evidence" value="ECO:0007669"/>
    <property type="project" value="TreeGrafter"/>
</dbReference>
<dbReference type="Pfam" id="PF02833">
    <property type="entry name" value="DHHA2"/>
    <property type="match status" value="1"/>
</dbReference>
<keyword evidence="6" id="KW-0812">Transmembrane</keyword>
<evidence type="ECO:0000256" key="6">
    <source>
        <dbReference type="SAM" id="Phobius"/>
    </source>
</evidence>
<dbReference type="Gene3D" id="3.10.310.20">
    <property type="entry name" value="DHHA2 domain"/>
    <property type="match status" value="1"/>
</dbReference>
<evidence type="ECO:0000256" key="3">
    <source>
        <dbReference type="ARBA" id="ARBA00022801"/>
    </source>
</evidence>
<dbReference type="InterPro" id="IPR038222">
    <property type="entry name" value="DHHA2_dom_sf"/>
</dbReference>
<dbReference type="GeneID" id="19318449"/>